<protein>
    <submittedName>
        <fullName evidence="1">Uncharacterized protein</fullName>
    </submittedName>
</protein>
<gene>
    <name evidence="1" type="ORF">ED733_001041</name>
</gene>
<accession>A0A5C6GHA7</accession>
<name>A0A5C6GHA7_METRR</name>
<organism evidence="1 2">
    <name type="scientific">Metarhizium rileyi (strain RCEF 4871)</name>
    <name type="common">Nomuraea rileyi</name>
    <dbReference type="NCBI Taxonomy" id="1649241"/>
    <lineage>
        <taxon>Eukaryota</taxon>
        <taxon>Fungi</taxon>
        <taxon>Dikarya</taxon>
        <taxon>Ascomycota</taxon>
        <taxon>Pezizomycotina</taxon>
        <taxon>Sordariomycetes</taxon>
        <taxon>Hypocreomycetidae</taxon>
        <taxon>Hypocreales</taxon>
        <taxon>Clavicipitaceae</taxon>
        <taxon>Metarhizium</taxon>
    </lineage>
</organism>
<dbReference type="Gene3D" id="3.40.50.300">
    <property type="entry name" value="P-loop containing nucleotide triphosphate hydrolases"/>
    <property type="match status" value="1"/>
</dbReference>
<evidence type="ECO:0000313" key="2">
    <source>
        <dbReference type="Proteomes" id="UP000317257"/>
    </source>
</evidence>
<proteinExistence type="predicted"/>
<dbReference type="InterPro" id="IPR027417">
    <property type="entry name" value="P-loop_NTPase"/>
</dbReference>
<comment type="caution">
    <text evidence="1">The sequence shown here is derived from an EMBL/GenBank/DDBJ whole genome shotgun (WGS) entry which is preliminary data.</text>
</comment>
<dbReference type="Proteomes" id="UP000317257">
    <property type="component" value="Unassembled WGS sequence"/>
</dbReference>
<reference evidence="2" key="1">
    <citation type="submission" date="2018-12" db="EMBL/GenBank/DDBJ databases">
        <title>The complete genome of Metarhizium rileyi, a key fungal pathogen of Lepidoptera.</title>
        <authorList>
            <person name="Binneck E."/>
            <person name="Lastra C.C.L."/>
            <person name="Sosa-Gomez D.R."/>
        </authorList>
    </citation>
    <scope>NUCLEOTIDE SEQUENCE [LARGE SCALE GENOMIC DNA]</scope>
    <source>
        <strain evidence="2">Cep018-CH2</strain>
    </source>
</reference>
<dbReference type="EMBL" id="SBHS01000005">
    <property type="protein sequence ID" value="TWU76147.1"/>
    <property type="molecule type" value="Genomic_DNA"/>
</dbReference>
<dbReference type="AlphaFoldDB" id="A0A5C6GHA7"/>
<evidence type="ECO:0000313" key="1">
    <source>
        <dbReference type="EMBL" id="TWU76147.1"/>
    </source>
</evidence>
<sequence length="171" mass="19229">MSGRNAARDGSSETSIVISGFPAVGKTWLASHGPQDYTVVDLDTANWPLETRGDDFFDKYVEMVKKLAQKSRHIILVSSHQETRTALAKASVPYSLVYPSAHLKDEYVRRVENRGSGELASRINDNWTVIIESVQDQKDCEHFVLTEGQYLGGIIFVIINRSRSNHNQKTF</sequence>